<proteinExistence type="predicted"/>
<dbReference type="EnsemblProtists" id="EOD33786">
    <property type="protein sequence ID" value="EOD33786"/>
    <property type="gene ID" value="EMIHUDRAFT_229298"/>
</dbReference>
<evidence type="ECO:0000313" key="3">
    <source>
        <dbReference type="Proteomes" id="UP000013827"/>
    </source>
</evidence>
<keyword evidence="3" id="KW-1185">Reference proteome</keyword>
<dbReference type="KEGG" id="ehx:EMIHUDRAFT_229298"/>
<dbReference type="HOGENOM" id="CLU_1800108_0_0_1"/>
<evidence type="ECO:0000313" key="2">
    <source>
        <dbReference type="EnsemblProtists" id="EOD33786"/>
    </source>
</evidence>
<feature type="transmembrane region" description="Helical" evidence="1">
    <location>
        <begin position="55"/>
        <end position="73"/>
    </location>
</feature>
<sequence length="144" mass="15719">MFILYWSNAYGCVGLEPKISGTTRMRQHSDFSDAFGPLSSKRRRGTNFAAVRRRLPWLFIALLLVYGLSFLWGDAEHARRGAKRPASTLAGQRIARTAAGPHSASSHPDPAMEALGIKMVQQARGKVSEPGCDRGAAGAQARFF</sequence>
<keyword evidence="1" id="KW-0812">Transmembrane</keyword>
<dbReference type="GeneID" id="17279057"/>
<dbReference type="PaxDb" id="2903-EOD33786"/>
<protein>
    <submittedName>
        <fullName evidence="2">Uncharacterized protein</fullName>
    </submittedName>
</protein>
<accession>A0A0D3KDF1</accession>
<dbReference type="Proteomes" id="UP000013827">
    <property type="component" value="Unassembled WGS sequence"/>
</dbReference>
<dbReference type="AlphaFoldDB" id="A0A0D3KDF1"/>
<reference evidence="2" key="2">
    <citation type="submission" date="2024-10" db="UniProtKB">
        <authorList>
            <consortium name="EnsemblProtists"/>
        </authorList>
    </citation>
    <scope>IDENTIFICATION</scope>
</reference>
<keyword evidence="1" id="KW-1133">Transmembrane helix</keyword>
<keyword evidence="1" id="KW-0472">Membrane</keyword>
<evidence type="ECO:0000256" key="1">
    <source>
        <dbReference type="SAM" id="Phobius"/>
    </source>
</evidence>
<dbReference type="RefSeq" id="XP_005786215.1">
    <property type="nucleotide sequence ID" value="XM_005786158.1"/>
</dbReference>
<organism evidence="2 3">
    <name type="scientific">Emiliania huxleyi (strain CCMP1516)</name>
    <dbReference type="NCBI Taxonomy" id="280463"/>
    <lineage>
        <taxon>Eukaryota</taxon>
        <taxon>Haptista</taxon>
        <taxon>Haptophyta</taxon>
        <taxon>Prymnesiophyceae</taxon>
        <taxon>Isochrysidales</taxon>
        <taxon>Noelaerhabdaceae</taxon>
        <taxon>Emiliania</taxon>
    </lineage>
</organism>
<name>A0A0D3KDF1_EMIH1</name>
<reference evidence="3" key="1">
    <citation type="journal article" date="2013" name="Nature">
        <title>Pan genome of the phytoplankton Emiliania underpins its global distribution.</title>
        <authorList>
            <person name="Read B.A."/>
            <person name="Kegel J."/>
            <person name="Klute M.J."/>
            <person name="Kuo A."/>
            <person name="Lefebvre S.C."/>
            <person name="Maumus F."/>
            <person name="Mayer C."/>
            <person name="Miller J."/>
            <person name="Monier A."/>
            <person name="Salamov A."/>
            <person name="Young J."/>
            <person name="Aguilar M."/>
            <person name="Claverie J.M."/>
            <person name="Frickenhaus S."/>
            <person name="Gonzalez K."/>
            <person name="Herman E.K."/>
            <person name="Lin Y.C."/>
            <person name="Napier J."/>
            <person name="Ogata H."/>
            <person name="Sarno A.F."/>
            <person name="Shmutz J."/>
            <person name="Schroeder D."/>
            <person name="de Vargas C."/>
            <person name="Verret F."/>
            <person name="von Dassow P."/>
            <person name="Valentin K."/>
            <person name="Van de Peer Y."/>
            <person name="Wheeler G."/>
            <person name="Dacks J.B."/>
            <person name="Delwiche C.F."/>
            <person name="Dyhrman S.T."/>
            <person name="Glockner G."/>
            <person name="John U."/>
            <person name="Richards T."/>
            <person name="Worden A.Z."/>
            <person name="Zhang X."/>
            <person name="Grigoriev I.V."/>
            <person name="Allen A.E."/>
            <person name="Bidle K."/>
            <person name="Borodovsky M."/>
            <person name="Bowler C."/>
            <person name="Brownlee C."/>
            <person name="Cock J.M."/>
            <person name="Elias M."/>
            <person name="Gladyshev V.N."/>
            <person name="Groth M."/>
            <person name="Guda C."/>
            <person name="Hadaegh A."/>
            <person name="Iglesias-Rodriguez M.D."/>
            <person name="Jenkins J."/>
            <person name="Jones B.M."/>
            <person name="Lawson T."/>
            <person name="Leese F."/>
            <person name="Lindquist E."/>
            <person name="Lobanov A."/>
            <person name="Lomsadze A."/>
            <person name="Malik S.B."/>
            <person name="Marsh M.E."/>
            <person name="Mackinder L."/>
            <person name="Mock T."/>
            <person name="Mueller-Roeber B."/>
            <person name="Pagarete A."/>
            <person name="Parker M."/>
            <person name="Probert I."/>
            <person name="Quesneville H."/>
            <person name="Raines C."/>
            <person name="Rensing S.A."/>
            <person name="Riano-Pachon D.M."/>
            <person name="Richier S."/>
            <person name="Rokitta S."/>
            <person name="Shiraiwa Y."/>
            <person name="Soanes D.M."/>
            <person name="van der Giezen M."/>
            <person name="Wahlund T.M."/>
            <person name="Williams B."/>
            <person name="Wilson W."/>
            <person name="Wolfe G."/>
            <person name="Wurch L.L."/>
        </authorList>
    </citation>
    <scope>NUCLEOTIDE SEQUENCE</scope>
</reference>